<keyword evidence="1" id="KW-0472">Membrane</keyword>
<proteinExistence type="predicted"/>
<evidence type="ECO:0000313" key="2">
    <source>
        <dbReference type="EMBL" id="EAA18994.1"/>
    </source>
</evidence>
<dbReference type="NCBIfam" id="TIGR01590">
    <property type="entry name" value="yir-bir-cir_Pla"/>
    <property type="match status" value="1"/>
</dbReference>
<organism evidence="2 3">
    <name type="scientific">Plasmodium yoelii yoelii</name>
    <dbReference type="NCBI Taxonomy" id="73239"/>
    <lineage>
        <taxon>Eukaryota</taxon>
        <taxon>Sar</taxon>
        <taxon>Alveolata</taxon>
        <taxon>Apicomplexa</taxon>
        <taxon>Aconoidasida</taxon>
        <taxon>Haemosporida</taxon>
        <taxon>Plasmodiidae</taxon>
        <taxon>Plasmodium</taxon>
        <taxon>Plasmodium (Vinckeia)</taxon>
    </lineage>
</organism>
<dbReference type="Proteomes" id="UP000008553">
    <property type="component" value="Unassembled WGS sequence"/>
</dbReference>
<evidence type="ECO:0000313" key="3">
    <source>
        <dbReference type="Proteomes" id="UP000008553"/>
    </source>
</evidence>
<dbReference type="EMBL" id="AABL01002320">
    <property type="protein sequence ID" value="EAA18994.1"/>
    <property type="molecule type" value="Genomic_DNA"/>
</dbReference>
<protein>
    <submittedName>
        <fullName evidence="2">Yir3 protein</fullName>
    </submittedName>
</protein>
<dbReference type="Pfam" id="PF06022">
    <property type="entry name" value="Cir_Bir_Yir"/>
    <property type="match status" value="1"/>
</dbReference>
<dbReference type="AlphaFoldDB" id="Q7R9Y8"/>
<feature type="transmembrane region" description="Helical" evidence="1">
    <location>
        <begin position="247"/>
        <end position="265"/>
    </location>
</feature>
<name>Q7R9Y8_PLAYO</name>
<dbReference type="InterPro" id="IPR006477">
    <property type="entry name" value="Yir_bir_cir"/>
</dbReference>
<sequence>MDKNLCSNFLLVKAKFPDELSNGEYQFIDEYFKKYCTSGCNDPIAKINAGCLYFFDEFFGTSELFKSVAKSNTNIVDYIIIWLSYMLNLKENTNSNISHLKHFYDTTINNDKYTNPIDNVSEYKNYKDLIDKKHDLTNNDMNKNIISKLYEAFNILCNMYTEFDESKPNCEKILEKANKFVEKYKELDGNCNITGKSSCSKILFTLSSDYINFKNKCNDIPPLPGIASEIFAQRLGFTSSSSIATKLFIVLSIFGAIGFFFGISYKVNNMELKNITFKYYFNYTYVNVNKKIIRFLTFYISIHYLDFGNDLKNNK</sequence>
<evidence type="ECO:0000256" key="1">
    <source>
        <dbReference type="SAM" id="Phobius"/>
    </source>
</evidence>
<reference evidence="2 3" key="1">
    <citation type="journal article" date="2002" name="Nature">
        <title>Genome sequence and comparative analysis of the model rodent malaria parasite Plasmodium yoelii yoelii.</title>
        <authorList>
            <person name="Carlton J.M."/>
            <person name="Angiuoli S.V."/>
            <person name="Suh B.B."/>
            <person name="Kooij T.W."/>
            <person name="Pertea M."/>
            <person name="Silva J.C."/>
            <person name="Ermolaeva M.D."/>
            <person name="Allen J.E."/>
            <person name="Selengut J.D."/>
            <person name="Koo H.L."/>
            <person name="Peterson J.D."/>
            <person name="Pop M."/>
            <person name="Kosack D.S."/>
            <person name="Shumway M.F."/>
            <person name="Bidwell S.L."/>
            <person name="Shallom S.J."/>
            <person name="van Aken S.E."/>
            <person name="Riedmuller S.B."/>
            <person name="Feldblyum T.V."/>
            <person name="Cho J.K."/>
            <person name="Quackenbush J."/>
            <person name="Sedegah M."/>
            <person name="Shoaibi A."/>
            <person name="Cummings L.M."/>
            <person name="Florens L."/>
            <person name="Yates J.R."/>
            <person name="Raine J.D."/>
            <person name="Sinden R.E."/>
            <person name="Harris M.A."/>
            <person name="Cunningham D.A."/>
            <person name="Preiser P.R."/>
            <person name="Bergman L.W."/>
            <person name="Vaidya A.B."/>
            <person name="van Lin L.H."/>
            <person name="Janse C.J."/>
            <person name="Waters A.P."/>
            <person name="Smith H.O."/>
            <person name="White O.R."/>
            <person name="Salzberg S.L."/>
            <person name="Venter J.C."/>
            <person name="Fraser C.M."/>
            <person name="Hoffman S.L."/>
            <person name="Gardner M.J."/>
            <person name="Carucci D.J."/>
        </authorList>
    </citation>
    <scope>NUCLEOTIDE SEQUENCE [LARGE SCALE GENOMIC DNA]</scope>
    <source>
        <strain evidence="2 3">17XNL</strain>
    </source>
</reference>
<keyword evidence="1" id="KW-1133">Transmembrane helix</keyword>
<dbReference type="InParanoid" id="Q7R9Y8"/>
<keyword evidence="3" id="KW-1185">Reference proteome</keyword>
<dbReference type="PaxDb" id="73239-Q7R9Y8"/>
<comment type="caution">
    <text evidence="2">The sequence shown here is derived from an EMBL/GenBank/DDBJ whole genome shotgun (WGS) entry which is preliminary data.</text>
</comment>
<keyword evidence="1" id="KW-0812">Transmembrane</keyword>
<accession>Q7R9Y8</accession>
<gene>
    <name evidence="2" type="ORF">PY06721</name>
</gene>